<dbReference type="EMBL" id="MLGG01000068">
    <property type="protein sequence ID" value="KAK1448680.1"/>
    <property type="molecule type" value="Genomic_DNA"/>
</dbReference>
<feature type="compositionally biased region" description="Basic and acidic residues" evidence="1">
    <location>
        <begin position="11"/>
        <end position="26"/>
    </location>
</feature>
<feature type="compositionally biased region" description="Basic residues" evidence="1">
    <location>
        <begin position="1"/>
        <end position="10"/>
    </location>
</feature>
<proteinExistence type="predicted"/>
<comment type="caution">
    <text evidence="2">The sequence shown here is derived from an EMBL/GenBank/DDBJ whole genome shotgun (WGS) entry which is preliminary data.</text>
</comment>
<evidence type="ECO:0000256" key="1">
    <source>
        <dbReference type="SAM" id="MobiDB-lite"/>
    </source>
</evidence>
<organism evidence="2 3">
    <name type="scientific">Colletotrichum melonis</name>
    <dbReference type="NCBI Taxonomy" id="1209925"/>
    <lineage>
        <taxon>Eukaryota</taxon>
        <taxon>Fungi</taxon>
        <taxon>Dikarya</taxon>
        <taxon>Ascomycota</taxon>
        <taxon>Pezizomycotina</taxon>
        <taxon>Sordariomycetes</taxon>
        <taxon>Hypocreomycetidae</taxon>
        <taxon>Glomerellales</taxon>
        <taxon>Glomerellaceae</taxon>
        <taxon>Colletotrichum</taxon>
        <taxon>Colletotrichum acutatum species complex</taxon>
    </lineage>
</organism>
<dbReference type="AlphaFoldDB" id="A0AAI9XH10"/>
<accession>A0AAI9XH10</accession>
<dbReference type="Proteomes" id="UP001239795">
    <property type="component" value="Unassembled WGS sequence"/>
</dbReference>
<reference evidence="2 3" key="1">
    <citation type="submission" date="2016-10" db="EMBL/GenBank/DDBJ databases">
        <title>The genome sequence of Colletotrichum fioriniae PJ7.</title>
        <authorList>
            <person name="Baroncelli R."/>
        </authorList>
    </citation>
    <scope>NUCLEOTIDE SEQUENCE [LARGE SCALE GENOMIC DNA]</scope>
    <source>
        <strain evidence="2">Col 31</strain>
    </source>
</reference>
<evidence type="ECO:0000313" key="2">
    <source>
        <dbReference type="EMBL" id="KAK1448680.1"/>
    </source>
</evidence>
<gene>
    <name evidence="2" type="ORF">CMEL01_07995</name>
</gene>
<protein>
    <submittedName>
        <fullName evidence="2">Uncharacterized protein</fullName>
    </submittedName>
</protein>
<sequence>MPHARTHARVNSRDIRVLSDEKEDGALGRQTWTHLGPHA</sequence>
<feature type="region of interest" description="Disordered" evidence="1">
    <location>
        <begin position="1"/>
        <end position="39"/>
    </location>
</feature>
<name>A0AAI9XH10_9PEZI</name>
<keyword evidence="3" id="KW-1185">Reference proteome</keyword>
<evidence type="ECO:0000313" key="3">
    <source>
        <dbReference type="Proteomes" id="UP001239795"/>
    </source>
</evidence>